<keyword evidence="7" id="KW-0808">Transferase</keyword>
<name>A0ABY6P6I8_9NOCA</name>
<comment type="catalytic activity">
    <reaction evidence="4 5">
        <text>uridine(38/39/40) in tRNA = pseudouridine(38/39/40) in tRNA</text>
        <dbReference type="Rhea" id="RHEA:22376"/>
        <dbReference type="Rhea" id="RHEA-COMP:10085"/>
        <dbReference type="Rhea" id="RHEA-COMP:10087"/>
        <dbReference type="ChEBI" id="CHEBI:65314"/>
        <dbReference type="ChEBI" id="CHEBI:65315"/>
        <dbReference type="EC" id="5.4.99.12"/>
    </reaction>
</comment>
<evidence type="ECO:0000259" key="6">
    <source>
        <dbReference type="Pfam" id="PF01416"/>
    </source>
</evidence>
<comment type="caution">
    <text evidence="4">Lacks conserved residue(s) required for the propagation of feature annotation.</text>
</comment>
<sequence length="271" mass="29200">MDIAYDGTDFSGWARQPGLRTVRGVVEDGLSTVLRTPVELTVAGRTDAGVHAAGQVAHLDLPTAVLPDDPDRLVRRLARFLPDDVRVTGVRVVPDAFDARFGALRRHYAYRLGTAPHGSDPVRSRDTVSWPRPLDVDAVREASAGLLGEHDFAAFCKRREGASTVRELQRLDWSADEPGILVARVSADAFCHSMVRSLVGALLAVGEGRRTPAWAVSLLELPARSSSVAVAPAHGLSLVGVDYPADDELAARVLRTRAVRGPVAQPRTRRG</sequence>
<dbReference type="Pfam" id="PF01416">
    <property type="entry name" value="PseudoU_synth_1"/>
    <property type="match status" value="2"/>
</dbReference>
<dbReference type="Gene3D" id="3.30.70.660">
    <property type="entry name" value="Pseudouridine synthase I, catalytic domain, C-terminal subdomain"/>
    <property type="match status" value="1"/>
</dbReference>
<evidence type="ECO:0000256" key="5">
    <source>
        <dbReference type="RuleBase" id="RU003792"/>
    </source>
</evidence>
<dbReference type="EC" id="5.4.99.12" evidence="4"/>
<accession>A0ABY6P6I8</accession>
<keyword evidence="2 4" id="KW-0819">tRNA processing</keyword>
<dbReference type="InterPro" id="IPR001406">
    <property type="entry name" value="PsdUridine_synth_TruA"/>
</dbReference>
<feature type="domain" description="Pseudouridine synthase I TruA alpha/beta" evidence="6">
    <location>
        <begin position="4"/>
        <end position="101"/>
    </location>
</feature>
<evidence type="ECO:0000313" key="7">
    <source>
        <dbReference type="EMBL" id="UZJ26803.1"/>
    </source>
</evidence>
<dbReference type="GO" id="GO:0160147">
    <property type="term" value="F:tRNA pseudouridine(38-40) synthase activity"/>
    <property type="evidence" value="ECO:0007669"/>
    <property type="project" value="UniProtKB-EC"/>
</dbReference>
<feature type="domain" description="Pseudouridine synthase I TruA alpha/beta" evidence="6">
    <location>
        <begin position="143"/>
        <end position="244"/>
    </location>
</feature>
<evidence type="ECO:0000256" key="2">
    <source>
        <dbReference type="ARBA" id="ARBA00022694"/>
    </source>
</evidence>
<dbReference type="Gene3D" id="3.30.70.580">
    <property type="entry name" value="Pseudouridine synthase I, catalytic domain, N-terminal subdomain"/>
    <property type="match status" value="1"/>
</dbReference>
<dbReference type="Proteomes" id="UP001164965">
    <property type="component" value="Chromosome"/>
</dbReference>
<proteinExistence type="inferred from homology"/>
<dbReference type="PANTHER" id="PTHR11142">
    <property type="entry name" value="PSEUDOURIDYLATE SYNTHASE"/>
    <property type="match status" value="1"/>
</dbReference>
<keyword evidence="8" id="KW-1185">Reference proteome</keyword>
<dbReference type="NCBIfam" id="TIGR00071">
    <property type="entry name" value="hisT_truA"/>
    <property type="match status" value="1"/>
</dbReference>
<dbReference type="InterPro" id="IPR020094">
    <property type="entry name" value="TruA/RsuA/RluB/E/F_N"/>
</dbReference>
<evidence type="ECO:0000256" key="3">
    <source>
        <dbReference type="ARBA" id="ARBA00023235"/>
    </source>
</evidence>
<comment type="similarity">
    <text evidence="1 4 5">Belongs to the tRNA pseudouridine synthase TruA family.</text>
</comment>
<dbReference type="InterPro" id="IPR020103">
    <property type="entry name" value="PsdUridine_synth_cat_dom_sf"/>
</dbReference>
<protein>
    <recommendedName>
        <fullName evidence="4">tRNA pseudouridine synthase A</fullName>
        <ecNumber evidence="4">5.4.99.12</ecNumber>
    </recommendedName>
    <alternativeName>
        <fullName evidence="4">tRNA pseudouridine(38-40) synthase</fullName>
    </alternativeName>
    <alternativeName>
        <fullName evidence="4">tRNA pseudouridylate synthase I</fullName>
    </alternativeName>
    <alternativeName>
        <fullName evidence="4">tRNA-uridine isomerase I</fullName>
    </alternativeName>
</protein>
<evidence type="ECO:0000256" key="1">
    <source>
        <dbReference type="ARBA" id="ARBA00009375"/>
    </source>
</evidence>
<feature type="binding site" evidence="4">
    <location>
        <position position="108"/>
    </location>
    <ligand>
        <name>substrate</name>
    </ligand>
</feature>
<dbReference type="CDD" id="cd02570">
    <property type="entry name" value="PseudoU_synth_EcTruA"/>
    <property type="match status" value="1"/>
</dbReference>
<organism evidence="7 8">
    <name type="scientific">Rhodococcus antarcticus</name>
    <dbReference type="NCBI Taxonomy" id="2987751"/>
    <lineage>
        <taxon>Bacteria</taxon>
        <taxon>Bacillati</taxon>
        <taxon>Actinomycetota</taxon>
        <taxon>Actinomycetes</taxon>
        <taxon>Mycobacteriales</taxon>
        <taxon>Nocardiaceae</taxon>
        <taxon>Rhodococcus</taxon>
    </lineage>
</organism>
<comment type="subunit">
    <text evidence="4">Homodimer.</text>
</comment>
<comment type="function">
    <text evidence="4">Formation of pseudouridine at positions 38, 39 and 40 in the anticodon stem and loop of transfer RNAs.</text>
</comment>
<dbReference type="HAMAP" id="MF_00171">
    <property type="entry name" value="TruA"/>
    <property type="match status" value="1"/>
</dbReference>
<reference evidence="7" key="1">
    <citation type="submission" date="2022-10" db="EMBL/GenBank/DDBJ databases">
        <title>Rhodococcus sp.75.</title>
        <authorList>
            <person name="Sun M."/>
        </authorList>
    </citation>
    <scope>NUCLEOTIDE SEQUENCE</scope>
    <source>
        <strain evidence="7">75</strain>
    </source>
</reference>
<evidence type="ECO:0000313" key="8">
    <source>
        <dbReference type="Proteomes" id="UP001164965"/>
    </source>
</evidence>
<dbReference type="GO" id="GO:0016740">
    <property type="term" value="F:transferase activity"/>
    <property type="evidence" value="ECO:0007669"/>
    <property type="project" value="UniProtKB-KW"/>
</dbReference>
<gene>
    <name evidence="4 7" type="primary">truA</name>
    <name evidence="7" type="ORF">RHODO2019_02405</name>
</gene>
<evidence type="ECO:0000256" key="4">
    <source>
        <dbReference type="HAMAP-Rule" id="MF_00171"/>
    </source>
</evidence>
<dbReference type="EMBL" id="CP110615">
    <property type="protein sequence ID" value="UZJ26803.1"/>
    <property type="molecule type" value="Genomic_DNA"/>
</dbReference>
<dbReference type="InterPro" id="IPR020095">
    <property type="entry name" value="PsdUridine_synth_TruA_C"/>
</dbReference>
<dbReference type="SUPFAM" id="SSF55120">
    <property type="entry name" value="Pseudouridine synthase"/>
    <property type="match status" value="1"/>
</dbReference>
<dbReference type="PIRSF" id="PIRSF001430">
    <property type="entry name" value="tRNA_psdUrid_synth"/>
    <property type="match status" value="1"/>
</dbReference>
<dbReference type="PANTHER" id="PTHR11142:SF0">
    <property type="entry name" value="TRNA PSEUDOURIDINE SYNTHASE-LIKE 1"/>
    <property type="match status" value="1"/>
</dbReference>
<keyword evidence="3 4" id="KW-0413">Isomerase</keyword>
<feature type="active site" description="Nucleophile" evidence="4">
    <location>
        <position position="47"/>
    </location>
</feature>
<dbReference type="InterPro" id="IPR020097">
    <property type="entry name" value="PsdUridine_synth_TruA_a/b_dom"/>
</dbReference>